<reference evidence="2" key="1">
    <citation type="submission" date="2020-10" db="EMBL/GenBank/DDBJ databases">
        <title>Unveiling of a novel bifunctional photoreceptor, Dualchrome1, isolated from a cosmopolitan green alga.</title>
        <authorList>
            <person name="Suzuki S."/>
            <person name="Kawachi M."/>
        </authorList>
    </citation>
    <scope>NUCLEOTIDE SEQUENCE</scope>
    <source>
        <strain evidence="2">NIES 2893</strain>
    </source>
</reference>
<sequence>MRKKLSQVDEYLEEGLEPDTHNFTKEGIFLYWDSKLRRWPDLHRMWRQYHGSPVTQAGIERAFSLAGRSHGDLAKSTKEESIGARLIVAKNGHLPVAPSEL</sequence>
<dbReference type="Pfam" id="PF05699">
    <property type="entry name" value="Dimer_Tnp_hAT"/>
    <property type="match status" value="1"/>
</dbReference>
<evidence type="ECO:0000313" key="3">
    <source>
        <dbReference type="Proteomes" id="UP000660262"/>
    </source>
</evidence>
<organism evidence="2 3">
    <name type="scientific">Pycnococcus provasolii</name>
    <dbReference type="NCBI Taxonomy" id="41880"/>
    <lineage>
        <taxon>Eukaryota</taxon>
        <taxon>Viridiplantae</taxon>
        <taxon>Chlorophyta</taxon>
        <taxon>Pseudoscourfieldiophyceae</taxon>
        <taxon>Pseudoscourfieldiales</taxon>
        <taxon>Pycnococcaceae</taxon>
        <taxon>Pycnococcus</taxon>
    </lineage>
</organism>
<evidence type="ECO:0000313" key="2">
    <source>
        <dbReference type="EMBL" id="GHP09014.1"/>
    </source>
</evidence>
<dbReference type="SUPFAM" id="SSF53098">
    <property type="entry name" value="Ribonuclease H-like"/>
    <property type="match status" value="1"/>
</dbReference>
<protein>
    <recommendedName>
        <fullName evidence="1">HAT C-terminal dimerisation domain-containing protein</fullName>
    </recommendedName>
</protein>
<accession>A0A830HPA8</accession>
<evidence type="ECO:0000259" key="1">
    <source>
        <dbReference type="Pfam" id="PF05699"/>
    </source>
</evidence>
<dbReference type="GO" id="GO:0046983">
    <property type="term" value="F:protein dimerization activity"/>
    <property type="evidence" value="ECO:0007669"/>
    <property type="project" value="InterPro"/>
</dbReference>
<feature type="domain" description="HAT C-terminal dimerisation" evidence="1">
    <location>
        <begin position="8"/>
        <end position="84"/>
    </location>
</feature>
<dbReference type="Proteomes" id="UP000660262">
    <property type="component" value="Unassembled WGS sequence"/>
</dbReference>
<proteinExistence type="predicted"/>
<dbReference type="EMBL" id="BNJQ01000023">
    <property type="protein sequence ID" value="GHP09014.1"/>
    <property type="molecule type" value="Genomic_DNA"/>
</dbReference>
<dbReference type="InterPro" id="IPR008906">
    <property type="entry name" value="HATC_C_dom"/>
</dbReference>
<keyword evidence="3" id="KW-1185">Reference proteome</keyword>
<name>A0A830HPA8_9CHLO</name>
<dbReference type="AlphaFoldDB" id="A0A830HPA8"/>
<gene>
    <name evidence="2" type="ORF">PPROV_000775100</name>
</gene>
<comment type="caution">
    <text evidence="2">The sequence shown here is derived from an EMBL/GenBank/DDBJ whole genome shotgun (WGS) entry which is preliminary data.</text>
</comment>
<dbReference type="InterPro" id="IPR012337">
    <property type="entry name" value="RNaseH-like_sf"/>
</dbReference>